<dbReference type="RefSeq" id="WP_010797153.1">
    <property type="nucleotide sequence ID" value="NZ_CP044086.1"/>
</dbReference>
<dbReference type="EMBL" id="UAUF01000008">
    <property type="protein sequence ID" value="SPZ02733.1"/>
    <property type="molecule type" value="Genomic_DNA"/>
</dbReference>
<reference evidence="3 4" key="1">
    <citation type="submission" date="2018-06" db="EMBL/GenBank/DDBJ databases">
        <authorList>
            <consortium name="Pathogen Informatics"/>
            <person name="Doyle S."/>
        </authorList>
    </citation>
    <scope>NUCLEOTIDE SEQUENCE [LARGE SCALE GENOMIC DNA]</scope>
    <source>
        <strain evidence="3 4">NCTC11842</strain>
    </source>
</reference>
<protein>
    <submittedName>
        <fullName evidence="1">DUF465 domain-containing protein</fullName>
    </submittedName>
    <submittedName>
        <fullName evidence="3">Uncharacterized protein conserved in bacteria</fullName>
    </submittedName>
</protein>
<evidence type="ECO:0000313" key="1">
    <source>
        <dbReference type="EMBL" id="MBF8639539.1"/>
    </source>
</evidence>
<gene>
    <name evidence="2" type="ORF">I5Q09_09350</name>
    <name evidence="1" type="ORF">IRZ65_02435</name>
    <name evidence="3" type="ORF">NCTC11842_00770</name>
</gene>
<dbReference type="Proteomes" id="UP000250443">
    <property type="component" value="Unassembled WGS sequence"/>
</dbReference>
<evidence type="ECO:0000313" key="4">
    <source>
        <dbReference type="Proteomes" id="UP000250443"/>
    </source>
</evidence>
<dbReference type="Proteomes" id="UP000626180">
    <property type="component" value="Unassembled WGS sequence"/>
</dbReference>
<reference evidence="2 6" key="3">
    <citation type="submission" date="2020-11" db="EMBL/GenBank/DDBJ databases">
        <title>Enhanced detection system for hospital associated transmission using whole genome sequencing surveillance.</title>
        <authorList>
            <person name="Harrison L.H."/>
            <person name="Van Tyne D."/>
            <person name="Marsh J.W."/>
            <person name="Griffith M.P."/>
            <person name="Snyder D.J."/>
            <person name="Cooper V.S."/>
            <person name="Mustapha M."/>
        </authorList>
    </citation>
    <scope>NUCLEOTIDE SEQUENCE [LARGE SCALE GENOMIC DNA]</scope>
    <source>
        <strain evidence="2 6">PSB00013</strain>
    </source>
</reference>
<name>A0A2X2C6A3_PSELU</name>
<evidence type="ECO:0000313" key="3">
    <source>
        <dbReference type="EMBL" id="SPZ02733.1"/>
    </source>
</evidence>
<evidence type="ECO:0000313" key="2">
    <source>
        <dbReference type="EMBL" id="MBH3438890.1"/>
    </source>
</evidence>
<dbReference type="EMBL" id="JADMCD010000001">
    <property type="protein sequence ID" value="MBF8639539.1"/>
    <property type="molecule type" value="Genomic_DNA"/>
</dbReference>
<proteinExistence type="predicted"/>
<dbReference type="InterPro" id="IPR007420">
    <property type="entry name" value="DUF465"/>
</dbReference>
<dbReference type="Pfam" id="PF04325">
    <property type="entry name" value="DUF465"/>
    <property type="match status" value="1"/>
</dbReference>
<dbReference type="GeneID" id="300266208"/>
<dbReference type="EMBL" id="JADTXM010000005">
    <property type="protein sequence ID" value="MBH3438890.1"/>
    <property type="molecule type" value="Genomic_DNA"/>
</dbReference>
<evidence type="ECO:0000313" key="6">
    <source>
        <dbReference type="Proteomes" id="UP000638986"/>
    </source>
</evidence>
<dbReference type="Gene3D" id="6.10.280.50">
    <property type="match status" value="1"/>
</dbReference>
<organism evidence="3 4">
    <name type="scientific">Pseudomonas luteola</name>
    <dbReference type="NCBI Taxonomy" id="47886"/>
    <lineage>
        <taxon>Bacteria</taxon>
        <taxon>Pseudomonadati</taxon>
        <taxon>Pseudomonadota</taxon>
        <taxon>Gammaproteobacteria</taxon>
        <taxon>Pseudomonadales</taxon>
        <taxon>Pseudomonadaceae</taxon>
        <taxon>Pseudomonas</taxon>
    </lineage>
</organism>
<dbReference type="InterPro" id="IPR038444">
    <property type="entry name" value="DUF465_sf"/>
</dbReference>
<accession>A0A2X2C6A3</accession>
<dbReference type="AlphaFoldDB" id="A0A2X2C6A3"/>
<dbReference type="Proteomes" id="UP000638986">
    <property type="component" value="Unassembled WGS sequence"/>
</dbReference>
<evidence type="ECO:0000313" key="5">
    <source>
        <dbReference type="Proteomes" id="UP000626180"/>
    </source>
</evidence>
<keyword evidence="5" id="KW-1185">Reference proteome</keyword>
<sequence>MVAEHNLHKDFPDKVQKFEELRQNNPEFAKLIEQYDALDQEILEIEGMVENSGDEELNRCRRERVVIKDKIARELQGS</sequence>
<reference evidence="1 5" key="2">
    <citation type="submission" date="2020-10" db="EMBL/GenBank/DDBJ databases">
        <title>Genome sequences of Pseudomonas isolates.</title>
        <authorList>
            <person name="Wessels L."/>
            <person name="Reich F."/>
            <person name="Hammerl J."/>
        </authorList>
    </citation>
    <scope>NUCLEOTIDE SEQUENCE [LARGE SCALE GENOMIC DNA]</scope>
    <source>
        <strain evidence="1 5">20-MO00624-0</strain>
    </source>
</reference>